<dbReference type="Proteomes" id="UP001189429">
    <property type="component" value="Unassembled WGS sequence"/>
</dbReference>
<evidence type="ECO:0000313" key="3">
    <source>
        <dbReference type="Proteomes" id="UP001189429"/>
    </source>
</evidence>
<proteinExistence type="predicted"/>
<organism evidence="2 3">
    <name type="scientific">Prorocentrum cordatum</name>
    <dbReference type="NCBI Taxonomy" id="2364126"/>
    <lineage>
        <taxon>Eukaryota</taxon>
        <taxon>Sar</taxon>
        <taxon>Alveolata</taxon>
        <taxon>Dinophyceae</taxon>
        <taxon>Prorocentrales</taxon>
        <taxon>Prorocentraceae</taxon>
        <taxon>Prorocentrum</taxon>
    </lineage>
</organism>
<comment type="caution">
    <text evidence="2">The sequence shown here is derived from an EMBL/GenBank/DDBJ whole genome shotgun (WGS) entry which is preliminary data.</text>
</comment>
<reference evidence="2" key="1">
    <citation type="submission" date="2023-10" db="EMBL/GenBank/DDBJ databases">
        <authorList>
            <person name="Chen Y."/>
            <person name="Shah S."/>
            <person name="Dougan E. K."/>
            <person name="Thang M."/>
            <person name="Chan C."/>
        </authorList>
    </citation>
    <scope>NUCLEOTIDE SEQUENCE [LARGE SCALE GENOMIC DNA]</scope>
</reference>
<evidence type="ECO:0000313" key="2">
    <source>
        <dbReference type="EMBL" id="CAK0881866.1"/>
    </source>
</evidence>
<sequence length="406" mass="43799">HEAHYSPNRPPCPARCAAHPWSGLECVLACLTPTLSWRSRLHQRSDLGLRGDDVVGMCSQVADQRPQAERLLGIPCGTSTGTALSHLEAKADGVLAVVSGWWQLPLQDEFCCNSSGYQPPEDAVFQCFRPDAPTCSPSSVSAGQPKSYPTDMAKALVANDLTLNWRPSGDNLFQNPASAEHTEVRQEAAQIIQQWFRSIARGADIAANATTSSSSVCSTVSDTDLAEERTNLIMTATEFESLVQAGALRDNTRYEIDVSGVCTRCGGELAATWFEACDGDTLVCTGCSSVTMDEDGRDLIRADRAWDASSAEPAERKAVPDEIGWPDFDVRTQEEIQAWYMERLELNWSTVDEITLLGAARAETERGAARTTAGRATRGRGEEHAARAGHSADPLEPPAIDGGSAQ</sequence>
<accession>A0ABN9W9T2</accession>
<evidence type="ECO:0000256" key="1">
    <source>
        <dbReference type="SAM" id="MobiDB-lite"/>
    </source>
</evidence>
<protein>
    <submittedName>
        <fullName evidence="2">Uncharacterized protein</fullName>
    </submittedName>
</protein>
<gene>
    <name evidence="2" type="ORF">PCOR1329_LOCUS64578</name>
</gene>
<feature type="region of interest" description="Disordered" evidence="1">
    <location>
        <begin position="362"/>
        <end position="406"/>
    </location>
</feature>
<keyword evidence="3" id="KW-1185">Reference proteome</keyword>
<name>A0ABN9W9T2_9DINO</name>
<feature type="non-terminal residue" evidence="2">
    <location>
        <position position="406"/>
    </location>
</feature>
<dbReference type="EMBL" id="CAUYUJ010018239">
    <property type="protein sequence ID" value="CAK0881866.1"/>
    <property type="molecule type" value="Genomic_DNA"/>
</dbReference>
<feature type="non-terminal residue" evidence="2">
    <location>
        <position position="1"/>
    </location>
</feature>